<dbReference type="PANTHER" id="PTHR11999:SF167">
    <property type="entry name" value="AROMATIC-L-AMINO-ACID DECARBOXYLASE"/>
    <property type="match status" value="1"/>
</dbReference>
<dbReference type="Gene3D" id="1.20.1340.10">
    <property type="entry name" value="dopa decarboxylase, N-terminal domain"/>
    <property type="match status" value="1"/>
</dbReference>
<dbReference type="InterPro" id="IPR015422">
    <property type="entry name" value="PyrdxlP-dep_Trfase_small"/>
</dbReference>
<dbReference type="PANTHER" id="PTHR11999">
    <property type="entry name" value="GROUP II PYRIDOXAL-5-PHOSPHATE DECARBOXYLASE"/>
    <property type="match status" value="1"/>
</dbReference>
<protein>
    <recommendedName>
        <fullName evidence="9">Aromatic-L-amino-acid decarboxylase</fullName>
        <ecNumber evidence="8">4.1.1.28</ecNumber>
    </recommendedName>
    <alternativeName>
        <fullName evidence="10">DOPA decarboxylase</fullName>
    </alternativeName>
</protein>
<name>A0A085NPD1_9BILA</name>
<dbReference type="Gene3D" id="3.90.1150.10">
    <property type="entry name" value="Aspartate Aminotransferase, domain 1"/>
    <property type="match status" value="1"/>
</dbReference>
<dbReference type="GO" id="GO:0030170">
    <property type="term" value="F:pyridoxal phosphate binding"/>
    <property type="evidence" value="ECO:0007669"/>
    <property type="project" value="InterPro"/>
</dbReference>
<evidence type="ECO:0000256" key="10">
    <source>
        <dbReference type="ARBA" id="ARBA00041275"/>
    </source>
</evidence>
<dbReference type="InterPro" id="IPR015424">
    <property type="entry name" value="PyrdxlP-dep_Trfase"/>
</dbReference>
<dbReference type="EC" id="4.1.1.28" evidence="8"/>
<reference evidence="13" key="1">
    <citation type="journal article" date="2014" name="Nat. Genet.">
        <title>Genome and transcriptome of the porcine whipworm Trichuris suis.</title>
        <authorList>
            <person name="Jex A.R."/>
            <person name="Nejsum P."/>
            <person name="Schwarz E.M."/>
            <person name="Hu L."/>
            <person name="Young N.D."/>
            <person name="Hall R.S."/>
            <person name="Korhonen P.K."/>
            <person name="Liao S."/>
            <person name="Thamsborg S."/>
            <person name="Xia J."/>
            <person name="Xu P."/>
            <person name="Wang S."/>
            <person name="Scheerlinck J.P."/>
            <person name="Hofmann A."/>
            <person name="Sternberg P.W."/>
            <person name="Wang J."/>
            <person name="Gasser R.B."/>
        </authorList>
    </citation>
    <scope>NUCLEOTIDE SEQUENCE [LARGE SCALE GENOMIC DNA]</scope>
    <source>
        <strain evidence="13">DCEP-RM93F</strain>
    </source>
</reference>
<dbReference type="Pfam" id="PF00282">
    <property type="entry name" value="Pyridoxal_deC"/>
    <property type="match status" value="1"/>
</dbReference>
<proteinExistence type="inferred from homology"/>
<evidence type="ECO:0000256" key="9">
    <source>
        <dbReference type="ARBA" id="ARBA00040968"/>
    </source>
</evidence>
<evidence type="ECO:0000256" key="11">
    <source>
        <dbReference type="PIRSR" id="PIRSR602129-50"/>
    </source>
</evidence>
<gene>
    <name evidence="13" type="ORF">M514_03577</name>
</gene>
<dbReference type="PRINTS" id="PR00800">
    <property type="entry name" value="YHDCRBOXLASE"/>
</dbReference>
<dbReference type="GO" id="GO:0005737">
    <property type="term" value="C:cytoplasm"/>
    <property type="evidence" value="ECO:0007669"/>
    <property type="project" value="TreeGrafter"/>
</dbReference>
<dbReference type="GO" id="GO:0042427">
    <property type="term" value="P:serotonin biosynthetic process"/>
    <property type="evidence" value="ECO:0007669"/>
    <property type="project" value="TreeGrafter"/>
</dbReference>
<evidence type="ECO:0000256" key="6">
    <source>
        <dbReference type="ARBA" id="ARBA00022898"/>
    </source>
</evidence>
<evidence type="ECO:0000256" key="5">
    <source>
        <dbReference type="ARBA" id="ARBA00022793"/>
    </source>
</evidence>
<organism evidence="13">
    <name type="scientific">Trichuris suis</name>
    <name type="common">pig whipworm</name>
    <dbReference type="NCBI Taxonomy" id="68888"/>
    <lineage>
        <taxon>Eukaryota</taxon>
        <taxon>Metazoa</taxon>
        <taxon>Ecdysozoa</taxon>
        <taxon>Nematoda</taxon>
        <taxon>Enoplea</taxon>
        <taxon>Dorylaimia</taxon>
        <taxon>Trichinellida</taxon>
        <taxon>Trichuridae</taxon>
        <taxon>Trichuris</taxon>
    </lineage>
</organism>
<dbReference type="FunFam" id="3.40.640.10:FF:000025">
    <property type="entry name" value="Histidine decarboxylase"/>
    <property type="match status" value="1"/>
</dbReference>
<dbReference type="Proteomes" id="UP000030758">
    <property type="component" value="Unassembled WGS sequence"/>
</dbReference>
<dbReference type="GO" id="GO:0019752">
    <property type="term" value="P:carboxylic acid metabolic process"/>
    <property type="evidence" value="ECO:0007669"/>
    <property type="project" value="InterPro"/>
</dbReference>
<dbReference type="AlphaFoldDB" id="A0A085NPD1"/>
<dbReference type="SUPFAM" id="SSF53383">
    <property type="entry name" value="PLP-dependent transferases"/>
    <property type="match status" value="1"/>
</dbReference>
<comment type="similarity">
    <text evidence="2 12">Belongs to the group II decarboxylase family.</text>
</comment>
<dbReference type="GO" id="GO:0004058">
    <property type="term" value="F:aromatic-L-amino-acid decarboxylase activity"/>
    <property type="evidence" value="ECO:0007669"/>
    <property type="project" value="UniProtKB-EC"/>
</dbReference>
<keyword evidence="6 11" id="KW-0663">Pyridoxal phosphate</keyword>
<comment type="cofactor">
    <cofactor evidence="1 11 12">
        <name>pyridoxal 5'-phosphate</name>
        <dbReference type="ChEBI" id="CHEBI:597326"/>
    </cofactor>
</comment>
<dbReference type="CDD" id="cd06450">
    <property type="entry name" value="DOPA_deC_like"/>
    <property type="match status" value="1"/>
</dbReference>
<evidence type="ECO:0000256" key="1">
    <source>
        <dbReference type="ARBA" id="ARBA00001933"/>
    </source>
</evidence>
<evidence type="ECO:0000256" key="7">
    <source>
        <dbReference type="ARBA" id="ARBA00023239"/>
    </source>
</evidence>
<dbReference type="GO" id="GO:0006520">
    <property type="term" value="P:amino acid metabolic process"/>
    <property type="evidence" value="ECO:0007669"/>
    <property type="project" value="InterPro"/>
</dbReference>
<dbReference type="InterPro" id="IPR002129">
    <property type="entry name" value="PyrdxlP-dep_de-COase"/>
</dbReference>
<dbReference type="FunFam" id="1.20.1340.10:FF:000001">
    <property type="entry name" value="Histidine decarboxylase"/>
    <property type="match status" value="1"/>
</dbReference>
<dbReference type="InterPro" id="IPR015421">
    <property type="entry name" value="PyrdxlP-dep_Trfase_major"/>
</dbReference>
<accession>A0A085NPD1</accession>
<keyword evidence="5" id="KW-0210">Decarboxylase</keyword>
<dbReference type="EMBL" id="KL367483">
    <property type="protein sequence ID" value="KFD71327.1"/>
    <property type="molecule type" value="Genomic_DNA"/>
</dbReference>
<evidence type="ECO:0000256" key="3">
    <source>
        <dbReference type="ARBA" id="ARBA00011738"/>
    </source>
</evidence>
<evidence type="ECO:0000313" key="13">
    <source>
        <dbReference type="EMBL" id="KFD71327.1"/>
    </source>
</evidence>
<dbReference type="GO" id="GO:0042423">
    <property type="term" value="P:catecholamine biosynthetic process"/>
    <property type="evidence" value="ECO:0007669"/>
    <property type="project" value="UniProtKB-KW"/>
</dbReference>
<dbReference type="InterPro" id="IPR010977">
    <property type="entry name" value="Aromatic_deC"/>
</dbReference>
<dbReference type="Gene3D" id="3.40.640.10">
    <property type="entry name" value="Type I PLP-dependent aspartate aminotransferase-like (Major domain)"/>
    <property type="match status" value="1"/>
</dbReference>
<feature type="modified residue" description="N6-(pyridoxal phosphate)lysine" evidence="11">
    <location>
        <position position="311"/>
    </location>
</feature>
<evidence type="ECO:0000256" key="4">
    <source>
        <dbReference type="ARBA" id="ARBA00022584"/>
    </source>
</evidence>
<evidence type="ECO:0000256" key="8">
    <source>
        <dbReference type="ARBA" id="ARBA00038886"/>
    </source>
</evidence>
<sequence length="487" mass="54653">MEPEQLRKWGKLMIDYVADYWTTLPSRKPCPDVNPGYIRQLVPADAPEKGDSWENIFADLENVIMKGVTHWHHPRFFSYFPTGNSYPSVIGDILSDGIGALGFTWVRDNCHRSLLVLFVKASSPAYTELEMVMMDWLAKMISLPEVFLFAHSGPGGGVIQGSASEGVHLSMMAARKLALRNLAEEQNSSKLVAYGSEQAHSSVERAAMLNLVKFHPVKSDELCRMTARALEEAIQKDKEAGLIPFFVCATLGTTASCAVDCLSEIGPFCKSSGIWLHVDAAYGGSAAICPEYQWIMQGIEHADTVTHNPHKALMVNFDYSAFWMKNCNDIEQAFSVNPEYLAHKKQGLVPDFMNYQVSLGRRFRALKLWFTVRVYGVEGLRKNFRKFCSVAHYFEGLVRKDPRFEIVQPVIFGVVCFRMKGSNEMNERLSSVLMATGDMHFVTVTLHGKFSIRISIDSSLTETTDMDFIWAKIRQGADAVMHAANRT</sequence>
<evidence type="ECO:0000256" key="12">
    <source>
        <dbReference type="RuleBase" id="RU000382"/>
    </source>
</evidence>
<comment type="subunit">
    <text evidence="3">Homodimer.</text>
</comment>
<keyword evidence="4" id="KW-0127">Catecholamine biosynthesis</keyword>
<keyword evidence="7 12" id="KW-0456">Lyase</keyword>
<evidence type="ECO:0000256" key="2">
    <source>
        <dbReference type="ARBA" id="ARBA00009533"/>
    </source>
</evidence>